<proteinExistence type="predicted"/>
<evidence type="ECO:0000313" key="2">
    <source>
        <dbReference type="EMBL" id="MEO1766427.1"/>
    </source>
</evidence>
<protein>
    <submittedName>
        <fullName evidence="2">Glycosyltransferase family 4 protein</fullName>
    </submittedName>
</protein>
<accession>A0ABV0ECM9</accession>
<dbReference type="Proteomes" id="UP001482231">
    <property type="component" value="Unassembled WGS sequence"/>
</dbReference>
<sequence>MSSSSRTHLVFLVSEDWYFVSHRLALAKAAKTAGFEVTVLTRCSEACREIEAARLRVIPFSMARRGLSPLTLMREVWRVARLYRRLRPDIVHHVALRPVVVGGLAARLAGVRGVVSAIAGMGFVFTGKRAGWLQWTLRALLRVGLARGAVIVQNPDDAALVERLGVATQRVTLIPGAGVDTARFTPAPEPDGQTVVMLASRLLWDKGVGEFVEAAQALRGRARFVLVGAPDPDNPASVSQAQVQTWVESGVVEWWGRRSDMATTLAQAHIVCLPSSYREGLPKVLLEAMSVGRACITTDAPGCRDCVRDGDNGLLVPVKDAGALTAAIARLLDDPELRRRMGSRGRERAVAEFSQERVIEATLAVYREVLA</sequence>
<evidence type="ECO:0000259" key="1">
    <source>
        <dbReference type="Pfam" id="PF13477"/>
    </source>
</evidence>
<dbReference type="CDD" id="cd03808">
    <property type="entry name" value="GT4_CapM-like"/>
    <property type="match status" value="1"/>
</dbReference>
<dbReference type="EMBL" id="JBAJEX010000002">
    <property type="protein sequence ID" value="MEO1766427.1"/>
    <property type="molecule type" value="Genomic_DNA"/>
</dbReference>
<dbReference type="PANTHER" id="PTHR12526">
    <property type="entry name" value="GLYCOSYLTRANSFERASE"/>
    <property type="match status" value="1"/>
</dbReference>
<dbReference type="PANTHER" id="PTHR12526:SF638">
    <property type="entry name" value="SPORE COAT PROTEIN SA"/>
    <property type="match status" value="1"/>
</dbReference>
<evidence type="ECO:0000313" key="3">
    <source>
        <dbReference type="Proteomes" id="UP001482231"/>
    </source>
</evidence>
<reference evidence="2 3" key="1">
    <citation type="submission" date="2024-02" db="EMBL/GenBank/DDBJ databases">
        <title>New thermophilic sulfur-oxidizing bacteria from a hot springs of the Uzon caldera (Kamchatka, Russia).</title>
        <authorList>
            <person name="Dukat A.M."/>
            <person name="Elcheninov A.G."/>
            <person name="Frolov E.N."/>
        </authorList>
    </citation>
    <scope>NUCLEOTIDE SEQUENCE [LARGE SCALE GENOMIC DNA]</scope>
    <source>
        <strain evidence="2 3">AK1</strain>
    </source>
</reference>
<comment type="caution">
    <text evidence="2">The sequence shown here is derived from an EMBL/GenBank/DDBJ whole genome shotgun (WGS) entry which is preliminary data.</text>
</comment>
<gene>
    <name evidence="2" type="ORF">V6E02_04290</name>
</gene>
<dbReference type="RefSeq" id="WP_347307479.1">
    <property type="nucleotide sequence ID" value="NZ_JBAJEX010000002.1"/>
</dbReference>
<name>A0ABV0ECM9_9BURK</name>
<feature type="domain" description="Glycosyltransferase subfamily 4-like N-terminal" evidence="1">
    <location>
        <begin position="9"/>
        <end position="141"/>
    </location>
</feature>
<keyword evidence="3" id="KW-1185">Reference proteome</keyword>
<dbReference type="SUPFAM" id="SSF53756">
    <property type="entry name" value="UDP-Glycosyltransferase/glycogen phosphorylase"/>
    <property type="match status" value="1"/>
</dbReference>
<dbReference type="InterPro" id="IPR028098">
    <property type="entry name" value="Glyco_trans_4-like_N"/>
</dbReference>
<dbReference type="Pfam" id="PF13477">
    <property type="entry name" value="Glyco_trans_4_2"/>
    <property type="match status" value="1"/>
</dbReference>
<dbReference type="Gene3D" id="3.40.50.2000">
    <property type="entry name" value="Glycogen Phosphorylase B"/>
    <property type="match status" value="2"/>
</dbReference>
<dbReference type="Pfam" id="PF13692">
    <property type="entry name" value="Glyco_trans_1_4"/>
    <property type="match status" value="1"/>
</dbReference>
<organism evidence="2 3">
    <name type="scientific">Thiobacter aerophilum</name>
    <dbReference type="NCBI Taxonomy" id="3121275"/>
    <lineage>
        <taxon>Bacteria</taxon>
        <taxon>Pseudomonadati</taxon>
        <taxon>Pseudomonadota</taxon>
        <taxon>Betaproteobacteria</taxon>
        <taxon>Burkholderiales</taxon>
        <taxon>Thiobacteraceae</taxon>
        <taxon>Thiobacter</taxon>
    </lineage>
</organism>